<evidence type="ECO:0000313" key="2">
    <source>
        <dbReference type="Proteomes" id="UP000078200"/>
    </source>
</evidence>
<reference evidence="1" key="1">
    <citation type="submission" date="2020-05" db="UniProtKB">
        <authorList>
            <consortium name="EnsemblMetazoa"/>
        </authorList>
    </citation>
    <scope>IDENTIFICATION</scope>
    <source>
        <strain evidence="1">TTRI</strain>
    </source>
</reference>
<evidence type="ECO:0000313" key="1">
    <source>
        <dbReference type="EnsemblMetazoa" id="GAUT000065-PA"/>
    </source>
</evidence>
<accession>A0A1A9UCM8</accession>
<dbReference type="EnsemblMetazoa" id="GAUT000065-RA">
    <property type="protein sequence ID" value="GAUT000065-PA"/>
    <property type="gene ID" value="GAUT000065"/>
</dbReference>
<dbReference type="VEuPathDB" id="VectorBase:GAUT000065"/>
<name>A0A1A9UCM8_GLOAU</name>
<sequence>MSIYKVCYIQRLQTAWDVGVGWVCNGVLALLVGVVGCGIQKACGAVMHLLKISMRLMNQKIGGLQQSQDRHVMKKNERLPNTQEPTLDSRTNPEINNCSQDGNILQMWPQLTCSYYIYLDVTSTLKTLKP</sequence>
<keyword evidence="2" id="KW-1185">Reference proteome</keyword>
<dbReference type="Proteomes" id="UP000078200">
    <property type="component" value="Unassembled WGS sequence"/>
</dbReference>
<proteinExistence type="predicted"/>
<organism evidence="1 2">
    <name type="scientific">Glossina austeni</name>
    <name type="common">Savannah tsetse fly</name>
    <dbReference type="NCBI Taxonomy" id="7395"/>
    <lineage>
        <taxon>Eukaryota</taxon>
        <taxon>Metazoa</taxon>
        <taxon>Ecdysozoa</taxon>
        <taxon>Arthropoda</taxon>
        <taxon>Hexapoda</taxon>
        <taxon>Insecta</taxon>
        <taxon>Pterygota</taxon>
        <taxon>Neoptera</taxon>
        <taxon>Endopterygota</taxon>
        <taxon>Diptera</taxon>
        <taxon>Brachycera</taxon>
        <taxon>Muscomorpha</taxon>
        <taxon>Hippoboscoidea</taxon>
        <taxon>Glossinidae</taxon>
        <taxon>Glossina</taxon>
    </lineage>
</organism>
<dbReference type="AlphaFoldDB" id="A0A1A9UCM8"/>
<protein>
    <submittedName>
        <fullName evidence="1">Uncharacterized protein</fullName>
    </submittedName>
</protein>